<proteinExistence type="predicted"/>
<sequence length="417" mass="46611">MSSSFSFPYPRITIDDLEDLHTVYGVDRAVILDLASAFESPETVEEHMAELISLSSNLAVLPSRFRSLYSRSWQSSRNKQNPKNFLVSQRPGRHVIEDVPYRDEKWREQFFVFKTQIRAAFAMPEETNMAPPGIGGGALLGSHCDFFRPSSVFRPIGQAAYAPEERRYRLSLGPGSETKLFPGPVRDVDCRGPPSPVTQDDLISLAGRMRFAGCRLPSLISLTEKEANAKVAVTSSNVMEAFNEYAISMEDRVEISRKTRRSRASVLKSRGFRRSSKATPPAARIRSLSSRTAIGDVSLVGVQQRLHTELFLFRNREGRNAGIPKKNIVGICFGLKHRIIPLEGALNFNFKGPYSAILVEATTGTCWDFAFYCSEAGHYRVPMLHVSFCRKPLSGLEGASMGENPSARLCYFPRLEK</sequence>
<reference evidence="1" key="1">
    <citation type="submission" date="2019-12" db="EMBL/GenBank/DDBJ databases">
        <title>Genome sequencing and annotation of Brassica cretica.</title>
        <authorList>
            <person name="Studholme D.J."/>
            <person name="Sarris P."/>
        </authorList>
    </citation>
    <scope>NUCLEOTIDE SEQUENCE</scope>
    <source>
        <strain evidence="1">PFS-109/04</strain>
        <tissue evidence="1">Leaf</tissue>
    </source>
</reference>
<organism evidence="1 2">
    <name type="scientific">Brassica cretica</name>
    <name type="common">Mustard</name>
    <dbReference type="NCBI Taxonomy" id="69181"/>
    <lineage>
        <taxon>Eukaryota</taxon>
        <taxon>Viridiplantae</taxon>
        <taxon>Streptophyta</taxon>
        <taxon>Embryophyta</taxon>
        <taxon>Tracheophyta</taxon>
        <taxon>Spermatophyta</taxon>
        <taxon>Magnoliopsida</taxon>
        <taxon>eudicotyledons</taxon>
        <taxon>Gunneridae</taxon>
        <taxon>Pentapetalae</taxon>
        <taxon>rosids</taxon>
        <taxon>malvids</taxon>
        <taxon>Brassicales</taxon>
        <taxon>Brassicaceae</taxon>
        <taxon>Brassiceae</taxon>
        <taxon>Brassica</taxon>
    </lineage>
</organism>
<protein>
    <submittedName>
        <fullName evidence="1">Uncharacterized protein</fullName>
    </submittedName>
</protein>
<name>A0A8S9QIP6_BRACR</name>
<accession>A0A8S9QIP6</accession>
<comment type="caution">
    <text evidence="1">The sequence shown here is derived from an EMBL/GenBank/DDBJ whole genome shotgun (WGS) entry which is preliminary data.</text>
</comment>
<gene>
    <name evidence="1" type="ORF">F2Q69_00013531</name>
</gene>
<dbReference type="AlphaFoldDB" id="A0A8S9QIP6"/>
<evidence type="ECO:0000313" key="1">
    <source>
        <dbReference type="EMBL" id="KAF3552956.1"/>
    </source>
</evidence>
<dbReference type="Proteomes" id="UP000712600">
    <property type="component" value="Unassembled WGS sequence"/>
</dbReference>
<evidence type="ECO:0000313" key="2">
    <source>
        <dbReference type="Proteomes" id="UP000712600"/>
    </source>
</evidence>
<dbReference type="EMBL" id="QGKX02000996">
    <property type="protein sequence ID" value="KAF3552956.1"/>
    <property type="molecule type" value="Genomic_DNA"/>
</dbReference>